<dbReference type="PANTHER" id="PTHR48090:SF1">
    <property type="entry name" value="PROPHAGE BACTOPRENOL GLUCOSYL TRANSFERASE HOMOLOG"/>
    <property type="match status" value="1"/>
</dbReference>
<reference evidence="8" key="1">
    <citation type="journal article" date="2013" name="Environ. Microbiol.">
        <title>Seasonally variable intestinal metagenomes of the red palm weevil (Rhynchophorus ferrugineus).</title>
        <authorList>
            <person name="Jia S."/>
            <person name="Zhang X."/>
            <person name="Zhang G."/>
            <person name="Yin A."/>
            <person name="Zhang S."/>
            <person name="Li F."/>
            <person name="Wang L."/>
            <person name="Zhao D."/>
            <person name="Yun Q."/>
            <person name="Tala"/>
            <person name="Wang J."/>
            <person name="Sun G."/>
            <person name="Baabdullah M."/>
            <person name="Yu X."/>
            <person name="Hu S."/>
            <person name="Al-Mssallem I.S."/>
            <person name="Yu J."/>
        </authorList>
    </citation>
    <scope>NUCLEOTIDE SEQUENCE</scope>
</reference>
<evidence type="ECO:0000256" key="3">
    <source>
        <dbReference type="ARBA" id="ARBA00022679"/>
    </source>
</evidence>
<evidence type="ECO:0000256" key="5">
    <source>
        <dbReference type="ARBA" id="ARBA00022989"/>
    </source>
</evidence>
<dbReference type="InterPro" id="IPR029044">
    <property type="entry name" value="Nucleotide-diphossugar_trans"/>
</dbReference>
<sequence>MVRWLVPDPCALFGRTVIDGRYTSGVLFAMISERRALVGSRLISVVLPILNEEGNIGLLYERIVDEVMSKRPDLGFELIFVNDGSSDKSFQMLEKLASKDSRVRVVDFSRNFGHQIAVTAGWTMRT</sequence>
<dbReference type="AlphaFoldDB" id="A0A060BR14"/>
<feature type="non-terminal residue" evidence="8">
    <location>
        <position position="126"/>
    </location>
</feature>
<dbReference type="SUPFAM" id="SSF53448">
    <property type="entry name" value="Nucleotide-diphospho-sugar transferases"/>
    <property type="match status" value="1"/>
</dbReference>
<accession>A0A060BR14</accession>
<dbReference type="InterPro" id="IPR001173">
    <property type="entry name" value="Glyco_trans_2-like"/>
</dbReference>
<protein>
    <submittedName>
        <fullName evidence="8">Glycos_transf_2</fullName>
    </submittedName>
</protein>
<evidence type="ECO:0000313" key="8">
    <source>
        <dbReference type="EMBL" id="AIA85359.1"/>
    </source>
</evidence>
<evidence type="ECO:0000259" key="7">
    <source>
        <dbReference type="Pfam" id="PF00535"/>
    </source>
</evidence>
<dbReference type="InterPro" id="IPR050256">
    <property type="entry name" value="Glycosyltransferase_2"/>
</dbReference>
<keyword evidence="2" id="KW-0328">Glycosyltransferase</keyword>
<dbReference type="GO" id="GO:0005886">
    <property type="term" value="C:plasma membrane"/>
    <property type="evidence" value="ECO:0007669"/>
    <property type="project" value="TreeGrafter"/>
</dbReference>
<evidence type="ECO:0000256" key="1">
    <source>
        <dbReference type="ARBA" id="ARBA00004141"/>
    </source>
</evidence>
<dbReference type="PANTHER" id="PTHR48090">
    <property type="entry name" value="UNDECAPRENYL-PHOSPHATE 4-DEOXY-4-FORMAMIDO-L-ARABINOSE TRANSFERASE-RELATED"/>
    <property type="match status" value="1"/>
</dbReference>
<keyword evidence="5" id="KW-1133">Transmembrane helix</keyword>
<feature type="domain" description="Glycosyltransferase 2-like" evidence="7">
    <location>
        <begin position="44"/>
        <end position="122"/>
    </location>
</feature>
<comment type="subcellular location">
    <subcellularLocation>
        <location evidence="1">Membrane</location>
        <topology evidence="1">Multi-pass membrane protein</topology>
    </subcellularLocation>
</comment>
<name>A0A060BR14_9BACT</name>
<keyword evidence="4" id="KW-0812">Transmembrane</keyword>
<keyword evidence="6" id="KW-0472">Membrane</keyword>
<evidence type="ECO:0000256" key="6">
    <source>
        <dbReference type="ARBA" id="ARBA00023136"/>
    </source>
</evidence>
<evidence type="ECO:0000256" key="4">
    <source>
        <dbReference type="ARBA" id="ARBA00022692"/>
    </source>
</evidence>
<dbReference type="Pfam" id="PF00535">
    <property type="entry name" value="Glycos_transf_2"/>
    <property type="match status" value="1"/>
</dbReference>
<dbReference type="Gene3D" id="3.90.550.10">
    <property type="entry name" value="Spore Coat Polysaccharide Biosynthesis Protein SpsA, Chain A"/>
    <property type="match status" value="1"/>
</dbReference>
<evidence type="ECO:0000256" key="2">
    <source>
        <dbReference type="ARBA" id="ARBA00022676"/>
    </source>
</evidence>
<proteinExistence type="predicted"/>
<keyword evidence="3" id="KW-0808">Transferase</keyword>
<dbReference type="GO" id="GO:0016757">
    <property type="term" value="F:glycosyltransferase activity"/>
    <property type="evidence" value="ECO:0007669"/>
    <property type="project" value="UniProtKB-KW"/>
</dbReference>
<dbReference type="EMBL" id="KF118100">
    <property type="protein sequence ID" value="AIA85359.1"/>
    <property type="molecule type" value="Genomic_DNA"/>
</dbReference>
<organism evidence="8">
    <name type="scientific">uncultured Chloroherpeton sp</name>
    <dbReference type="NCBI Taxonomy" id="371606"/>
    <lineage>
        <taxon>Bacteria</taxon>
        <taxon>Pseudomonadati</taxon>
        <taxon>Chlorobiota</taxon>
        <taxon>Chlorobiia</taxon>
        <taxon>Chlorobiales</taxon>
        <taxon>Chloroherpetonaceae</taxon>
        <taxon>Chloroherpeton</taxon>
        <taxon>environmental samples</taxon>
    </lineage>
</organism>